<dbReference type="PROSITE" id="PS50109">
    <property type="entry name" value="HIS_KIN"/>
    <property type="match status" value="2"/>
</dbReference>
<evidence type="ECO:0000256" key="1">
    <source>
        <dbReference type="ARBA" id="ARBA00000085"/>
    </source>
</evidence>
<dbReference type="CDD" id="cd00130">
    <property type="entry name" value="PAS"/>
    <property type="match status" value="1"/>
</dbReference>
<dbReference type="Proteomes" id="UP001344906">
    <property type="component" value="Unassembled WGS sequence"/>
</dbReference>
<sequence length="1169" mass="130399">MDDISADMIYLDDQDHTFANGGKVGQLMRAYDWASSPVGAVEDWPQSLRTAVSICLASQFPMLIWWGPEYVMLYNDAYAVILGEKHPHALGRPGFNYWSEIWDVIGPMLEGVMNDGKATWSENLPLLIKRSSFMEESYFTFSYSPIRDEDGNIAGIFTAVTETTAQVVGERRMRGLRALAASTAEARTLQDVCEMAAHTLLEYPDDVPFSLLYLLSPDDGTQARLVAASHWPKDMRALIEECEIIDEEHALWPFSRVMQLQEALLLDDVAERLQGINGDGRLEDAGLPGKALVLPVAQAGQAEPYGFLIAGINPHQIFDDDYRGFLTLLAGQVATACAAARAYQDAQERAEALAELDRAKTTFFHNISHEFRTPLTLALGPLETVLADRSHPLTEEQRTHLEMVRRNELRQLKLVNTLLDFSRIEAGRIEALYMPTDLAQLTRDLVSSFRSAIEKAHLWLQVDCEPLPEPIYVDREMWEKIVLNLVSNAFKYTLSGGIHVSLRLEGADAVLAVQDSGIGISPEDQVHLFERFYRVRQVQARTQEGSGIGLSLVQELVRLHGGTISVASQPGVGSTFTIRIPRGYAHLPPDRIELEHALPPSAVGALPYVEEVLRWLPEEHRRPAEIAPSLSTGALVSTRLPVNDREGRKPRLLVVDDNADMRDYLDHLFSPSYSVYLASNGFEALEVARAEQLDMIISDVMMPGMDGFTLLSTLRGDLATHNIPFLLLSARAGEEATLEGLLSGADDYLTKPFSARELLARVQARLEIARLQREAESARQRLHDLFMQAPAVIAVLNGPTHVFTLANAGYAEIVGRAGEDLLGKPIRDALPELNGQGFIKLLDQVYRTGEPFYGNEMLVRLDRQGNGELEDVYFNFVYQAAYDATGSIDGILVHAVDVTEQVRARKRVETLLVALEEADRRKDEFLHMVSHELRTPITAIKGNIQLSQRRLKRLATDLQQSTPPSIDELRQMHALLTQLLERAARQIETQKRLINDLLDVSRIQSGKLDLSLQTCNLVEVVREVVLDQRSGTPHRQIELQVEPGLEALAVMADPGRIGQVINNYLTNAIKYAPADKEITVGIEVDEQERQARVWVRDRGPGLNPQQQRQIWERFYQDPDIPVQAGSGQGMGLGLHICQTIINLHHGQVGVESEPGQGSTFWFTLPLLES</sequence>
<feature type="coiled-coil region" evidence="8">
    <location>
        <begin position="966"/>
        <end position="1000"/>
    </location>
</feature>
<evidence type="ECO:0000259" key="9">
    <source>
        <dbReference type="PROSITE" id="PS50109"/>
    </source>
</evidence>
<dbReference type="PANTHER" id="PTHR43547">
    <property type="entry name" value="TWO-COMPONENT HISTIDINE KINASE"/>
    <property type="match status" value="1"/>
</dbReference>
<dbReference type="SMART" id="SM00388">
    <property type="entry name" value="HisKA"/>
    <property type="match status" value="2"/>
</dbReference>
<dbReference type="RefSeq" id="WP_338257788.1">
    <property type="nucleotide sequence ID" value="NZ_BSRI01000002.1"/>
</dbReference>
<dbReference type="SUPFAM" id="SSF55781">
    <property type="entry name" value="GAF domain-like"/>
    <property type="match status" value="1"/>
</dbReference>
<feature type="domain" description="Histidine kinase" evidence="9">
    <location>
        <begin position="928"/>
        <end position="1168"/>
    </location>
</feature>
<dbReference type="InterPro" id="IPR003018">
    <property type="entry name" value="GAF"/>
</dbReference>
<evidence type="ECO:0000256" key="6">
    <source>
        <dbReference type="ARBA" id="ARBA00023012"/>
    </source>
</evidence>
<dbReference type="CDD" id="cd17574">
    <property type="entry name" value="REC_OmpR"/>
    <property type="match status" value="1"/>
</dbReference>
<evidence type="ECO:0000256" key="8">
    <source>
        <dbReference type="SAM" id="Coils"/>
    </source>
</evidence>
<dbReference type="InterPro" id="IPR011006">
    <property type="entry name" value="CheY-like_superfamily"/>
</dbReference>
<proteinExistence type="predicted"/>
<dbReference type="InterPro" id="IPR003594">
    <property type="entry name" value="HATPase_dom"/>
</dbReference>
<dbReference type="InterPro" id="IPR004358">
    <property type="entry name" value="Sig_transdc_His_kin-like_C"/>
</dbReference>
<dbReference type="Gene3D" id="1.10.287.130">
    <property type="match status" value="2"/>
</dbReference>
<dbReference type="SUPFAM" id="SSF52172">
    <property type="entry name" value="CheY-like"/>
    <property type="match status" value="1"/>
</dbReference>
<protein>
    <recommendedName>
        <fullName evidence="2">histidine kinase</fullName>
        <ecNumber evidence="2">2.7.13.3</ecNumber>
    </recommendedName>
</protein>
<name>A0ABQ6G294_9CHLR</name>
<keyword evidence="4" id="KW-0808">Transferase</keyword>
<keyword evidence="5" id="KW-0418">Kinase</keyword>
<keyword evidence="12" id="KW-1185">Reference proteome</keyword>
<evidence type="ECO:0000256" key="2">
    <source>
        <dbReference type="ARBA" id="ARBA00012438"/>
    </source>
</evidence>
<dbReference type="InterPro" id="IPR036097">
    <property type="entry name" value="HisK_dim/P_sf"/>
</dbReference>
<dbReference type="InterPro" id="IPR003661">
    <property type="entry name" value="HisK_dim/P_dom"/>
</dbReference>
<dbReference type="InterPro" id="IPR029016">
    <property type="entry name" value="GAF-like_dom_sf"/>
</dbReference>
<dbReference type="Pfam" id="PF08448">
    <property type="entry name" value="PAS_4"/>
    <property type="match status" value="1"/>
</dbReference>
<dbReference type="Gene3D" id="3.40.50.2300">
    <property type="match status" value="1"/>
</dbReference>
<dbReference type="Pfam" id="PF02518">
    <property type="entry name" value="HATPase_c"/>
    <property type="match status" value="2"/>
</dbReference>
<evidence type="ECO:0000256" key="3">
    <source>
        <dbReference type="ARBA" id="ARBA00022553"/>
    </source>
</evidence>
<dbReference type="PROSITE" id="PS50110">
    <property type="entry name" value="RESPONSE_REGULATORY"/>
    <property type="match status" value="1"/>
</dbReference>
<evidence type="ECO:0000256" key="7">
    <source>
        <dbReference type="PROSITE-ProRule" id="PRU00169"/>
    </source>
</evidence>
<comment type="caution">
    <text evidence="11">The sequence shown here is derived from an EMBL/GenBank/DDBJ whole genome shotgun (WGS) entry which is preliminary data.</text>
</comment>
<dbReference type="EC" id="2.7.13.3" evidence="2"/>
<dbReference type="InterPro" id="IPR013656">
    <property type="entry name" value="PAS_4"/>
</dbReference>
<dbReference type="Pfam" id="PF00072">
    <property type="entry name" value="Response_reg"/>
    <property type="match status" value="1"/>
</dbReference>
<evidence type="ECO:0000259" key="10">
    <source>
        <dbReference type="PROSITE" id="PS50110"/>
    </source>
</evidence>
<dbReference type="InterPro" id="IPR036890">
    <property type="entry name" value="HATPase_C_sf"/>
</dbReference>
<dbReference type="SUPFAM" id="SSF47384">
    <property type="entry name" value="Homodimeric domain of signal transducing histidine kinase"/>
    <property type="match status" value="2"/>
</dbReference>
<keyword evidence="3 7" id="KW-0597">Phosphoprotein</keyword>
<dbReference type="Gene3D" id="3.30.450.40">
    <property type="match status" value="1"/>
</dbReference>
<keyword evidence="6" id="KW-0902">Two-component regulatory system</keyword>
<gene>
    <name evidence="11" type="ORF">KDH_74750</name>
</gene>
<accession>A0ABQ6G294</accession>
<dbReference type="SMART" id="SM00448">
    <property type="entry name" value="REC"/>
    <property type="match status" value="1"/>
</dbReference>
<dbReference type="SMART" id="SM00387">
    <property type="entry name" value="HATPase_c"/>
    <property type="match status" value="2"/>
</dbReference>
<dbReference type="InterPro" id="IPR035965">
    <property type="entry name" value="PAS-like_dom_sf"/>
</dbReference>
<feature type="modified residue" description="4-aspartylphosphate" evidence="7">
    <location>
        <position position="699"/>
    </location>
</feature>
<organism evidence="11 12">
    <name type="scientific">Dictyobacter halimunensis</name>
    <dbReference type="NCBI Taxonomy" id="3026934"/>
    <lineage>
        <taxon>Bacteria</taxon>
        <taxon>Bacillati</taxon>
        <taxon>Chloroflexota</taxon>
        <taxon>Ktedonobacteria</taxon>
        <taxon>Ktedonobacterales</taxon>
        <taxon>Dictyobacteraceae</taxon>
        <taxon>Dictyobacter</taxon>
    </lineage>
</organism>
<dbReference type="CDD" id="cd00075">
    <property type="entry name" value="HATPase"/>
    <property type="match status" value="1"/>
</dbReference>
<dbReference type="SUPFAM" id="SSF55785">
    <property type="entry name" value="PYP-like sensor domain (PAS domain)"/>
    <property type="match status" value="2"/>
</dbReference>
<comment type="catalytic activity">
    <reaction evidence="1">
        <text>ATP + protein L-histidine = ADP + protein N-phospho-L-histidine.</text>
        <dbReference type="EC" id="2.7.13.3"/>
    </reaction>
</comment>
<keyword evidence="8" id="KW-0175">Coiled coil</keyword>
<evidence type="ECO:0000313" key="11">
    <source>
        <dbReference type="EMBL" id="GLV60656.1"/>
    </source>
</evidence>
<dbReference type="PANTHER" id="PTHR43547:SF2">
    <property type="entry name" value="HYBRID SIGNAL TRANSDUCTION HISTIDINE KINASE C"/>
    <property type="match status" value="1"/>
</dbReference>
<dbReference type="InterPro" id="IPR000014">
    <property type="entry name" value="PAS"/>
</dbReference>
<dbReference type="InterPro" id="IPR001789">
    <property type="entry name" value="Sig_transdc_resp-reg_receiver"/>
</dbReference>
<dbReference type="PRINTS" id="PR00344">
    <property type="entry name" value="BCTRLSENSOR"/>
</dbReference>
<dbReference type="SUPFAM" id="SSF55874">
    <property type="entry name" value="ATPase domain of HSP90 chaperone/DNA topoisomerase II/histidine kinase"/>
    <property type="match status" value="2"/>
</dbReference>
<dbReference type="Gene3D" id="3.30.565.10">
    <property type="entry name" value="Histidine kinase-like ATPase, C-terminal domain"/>
    <property type="match status" value="2"/>
</dbReference>
<evidence type="ECO:0000256" key="5">
    <source>
        <dbReference type="ARBA" id="ARBA00022777"/>
    </source>
</evidence>
<feature type="domain" description="Response regulatory" evidence="10">
    <location>
        <begin position="651"/>
        <end position="766"/>
    </location>
</feature>
<dbReference type="CDD" id="cd00082">
    <property type="entry name" value="HisKA"/>
    <property type="match status" value="2"/>
</dbReference>
<reference evidence="11 12" key="1">
    <citation type="submission" date="2023-02" db="EMBL/GenBank/DDBJ databases">
        <title>Dictyobacter halimunensis sp. nov., a new member of the class Ktedonobacteria from forest soil in a geothermal area.</title>
        <authorList>
            <person name="Rachmania M.K."/>
            <person name="Ningsih F."/>
            <person name="Sakai Y."/>
            <person name="Yabe S."/>
            <person name="Yokota A."/>
            <person name="Sjamsuridzal W."/>
        </authorList>
    </citation>
    <scope>NUCLEOTIDE SEQUENCE [LARGE SCALE GENOMIC DNA]</scope>
    <source>
        <strain evidence="11 12">S3.2.2.5</strain>
    </source>
</reference>
<dbReference type="InterPro" id="IPR005467">
    <property type="entry name" value="His_kinase_dom"/>
</dbReference>
<feature type="domain" description="Histidine kinase" evidence="9">
    <location>
        <begin position="366"/>
        <end position="584"/>
    </location>
</feature>
<dbReference type="Pfam" id="PF13185">
    <property type="entry name" value="GAF_2"/>
    <property type="match status" value="1"/>
</dbReference>
<dbReference type="CDD" id="cd16922">
    <property type="entry name" value="HATPase_EvgS-ArcB-TorS-like"/>
    <property type="match status" value="1"/>
</dbReference>
<evidence type="ECO:0000313" key="12">
    <source>
        <dbReference type="Proteomes" id="UP001344906"/>
    </source>
</evidence>
<feature type="coiled-coil region" evidence="8">
    <location>
        <begin position="759"/>
        <end position="788"/>
    </location>
</feature>
<evidence type="ECO:0000256" key="4">
    <source>
        <dbReference type="ARBA" id="ARBA00022679"/>
    </source>
</evidence>
<dbReference type="Pfam" id="PF00512">
    <property type="entry name" value="HisKA"/>
    <property type="match status" value="2"/>
</dbReference>
<dbReference type="Gene3D" id="3.30.450.20">
    <property type="entry name" value="PAS domain"/>
    <property type="match status" value="2"/>
</dbReference>
<dbReference type="EMBL" id="BSRI01000002">
    <property type="protein sequence ID" value="GLV60656.1"/>
    <property type="molecule type" value="Genomic_DNA"/>
</dbReference>